<protein>
    <submittedName>
        <fullName evidence="1">Uncharacterized protein</fullName>
    </submittedName>
</protein>
<sequence length="466" mass="51087">MSTISLDSRLHAILEDRKGKGTFRSLKKHVTRENSDEPDSTAKIDFSSNDYLSLTRSQQLKRRFLQLVQDTPTPVFGSTGSRLLDGTTPQLAALEGRLCSFFSYGSTSSLLSSTIAPSEESALLFNSGFDANVSFFSTVPQKTDYIIYDELVHASVWDGMRANERRGVPVKRRRAFRHGDVADLKRILEDIVAAENAEQCHASASTSTLTSTSTAQRPGMIFIAIESLYSMDGDLAPLPHMIQALNELQSLHPTSINPARVCVVVDEAHTTGIYGAQGKGFVYDMVHRENARGSSGSRTAEWVQVRLMTFGKGMGSQGAMSVVNVLAIESAFDVIESDEGEKLRQALLTLAETLNKSVSSLLSTLPPDAKRLISALPSPISPYGRNSRDPTPIYPLLTPHPHALALHLQNRGFLVRPVVQPTVPRGQERIRICLHSGNAEKDVRSMVRCIEEWVKGVIGNTVQAKL</sequence>
<evidence type="ECO:0000313" key="1">
    <source>
        <dbReference type="EMBL" id="KAJ9117495.1"/>
    </source>
</evidence>
<name>A0ACC2X289_9TREE</name>
<reference evidence="1" key="1">
    <citation type="submission" date="2023-04" db="EMBL/GenBank/DDBJ databases">
        <title>Draft Genome sequencing of Naganishia species isolated from polar environments using Oxford Nanopore Technology.</title>
        <authorList>
            <person name="Leo P."/>
            <person name="Venkateswaran K."/>
        </authorList>
    </citation>
    <scope>NUCLEOTIDE SEQUENCE</scope>
    <source>
        <strain evidence="1">MNA-CCFEE 5425</strain>
    </source>
</reference>
<gene>
    <name evidence="1" type="ORF">QFC22_004345</name>
</gene>
<organism evidence="1 2">
    <name type="scientific">Naganishia vaughanmartiniae</name>
    <dbReference type="NCBI Taxonomy" id="1424756"/>
    <lineage>
        <taxon>Eukaryota</taxon>
        <taxon>Fungi</taxon>
        <taxon>Dikarya</taxon>
        <taxon>Basidiomycota</taxon>
        <taxon>Agaricomycotina</taxon>
        <taxon>Tremellomycetes</taxon>
        <taxon>Filobasidiales</taxon>
        <taxon>Filobasidiaceae</taxon>
        <taxon>Naganishia</taxon>
    </lineage>
</organism>
<dbReference type="Proteomes" id="UP001243375">
    <property type="component" value="Unassembled WGS sequence"/>
</dbReference>
<accession>A0ACC2X289</accession>
<proteinExistence type="predicted"/>
<comment type="caution">
    <text evidence="1">The sequence shown here is derived from an EMBL/GenBank/DDBJ whole genome shotgun (WGS) entry which is preliminary data.</text>
</comment>
<dbReference type="EMBL" id="JASBWU010000012">
    <property type="protein sequence ID" value="KAJ9117495.1"/>
    <property type="molecule type" value="Genomic_DNA"/>
</dbReference>
<evidence type="ECO:0000313" key="2">
    <source>
        <dbReference type="Proteomes" id="UP001243375"/>
    </source>
</evidence>
<keyword evidence="2" id="KW-1185">Reference proteome</keyword>